<organism evidence="4 5">
    <name type="scientific">Vigna unguiculata</name>
    <name type="common">Cowpea</name>
    <dbReference type="NCBI Taxonomy" id="3917"/>
    <lineage>
        <taxon>Eukaryota</taxon>
        <taxon>Viridiplantae</taxon>
        <taxon>Streptophyta</taxon>
        <taxon>Embryophyta</taxon>
        <taxon>Tracheophyta</taxon>
        <taxon>Spermatophyta</taxon>
        <taxon>Magnoliopsida</taxon>
        <taxon>eudicotyledons</taxon>
        <taxon>Gunneridae</taxon>
        <taxon>Pentapetalae</taxon>
        <taxon>rosids</taxon>
        <taxon>fabids</taxon>
        <taxon>Fabales</taxon>
        <taxon>Fabaceae</taxon>
        <taxon>Papilionoideae</taxon>
        <taxon>50 kb inversion clade</taxon>
        <taxon>NPAAA clade</taxon>
        <taxon>indigoferoid/millettioid clade</taxon>
        <taxon>Phaseoleae</taxon>
        <taxon>Vigna</taxon>
    </lineage>
</organism>
<dbReference type="GO" id="GO:0006508">
    <property type="term" value="P:proteolysis"/>
    <property type="evidence" value="ECO:0007669"/>
    <property type="project" value="InterPro"/>
</dbReference>
<evidence type="ECO:0000256" key="1">
    <source>
        <dbReference type="ARBA" id="ARBA00009005"/>
    </source>
</evidence>
<dbReference type="Pfam" id="PF00656">
    <property type="entry name" value="Peptidase_C14"/>
    <property type="match status" value="2"/>
</dbReference>
<sequence length="704" mass="78703">MDGRNKTRARRKGVPFPSNITTTRCLVSTRINSSKRVAEHTFSCSGCRREFTLAKIPVAYRCYNCERVSNSPSSVSEQSTKDLGSFKHDHQPNSYNSNTNGTLPRRLSPSPSVSLSFSTPCHKRAVICGVTYGKRTFKLRGTINDVNNMKSLLLDIFKFPNECIRVLSEEKNDPNLIPTKKNILDSLMWLVSDCKSEGSLVFYFSGHGLQQPEQQKGDETDGLDETICPVDFLREGMITDNEINSIIVRPLKEGVKLHAIIDACHSGTTLDLVYMWKKEKDIWKCNENRSPHSKEKQTSGGVAICLSACEDGQVAADTAGWKVQFNKQMASLRVRCMQCGRPIVVPMEAAYSMSIMCYACQAQARNALPQNYHFANNNINNAPSYPPRPGYARRSYNQFYYPQPLQLMAPPPPPPLTPSSSFGNKRAVLVGISYGNLSNSLKGSVNDAQSMKYFLVNNLDFPTDSIRILTDDPEEKNPLRIPTKYNMRMALRWLVEGCRSGDSLFFHFSGHGSREVDMNMDEVDGYDEAICPVDYEHEGKIVDDEINATIVRPLPRGAKLHALVDTCFSGTVLDLPFMCRMNRKGYYGWEDHRNPRAYKGTRGGLAVCISACDDDGNAADTSAFSGEESAGALTFSFIRAMQEEPNLTYGNLLNSIRSTIRGAKEKTFGPNDQQLGMNSRMQYAHEPQLTSSEKFDIYTKSIVI</sequence>
<dbReference type="InterPro" id="IPR011600">
    <property type="entry name" value="Pept_C14_caspase"/>
</dbReference>
<evidence type="ECO:0000259" key="3">
    <source>
        <dbReference type="Pfam" id="PF00656"/>
    </source>
</evidence>
<evidence type="ECO:0000313" key="5">
    <source>
        <dbReference type="Proteomes" id="UP000501690"/>
    </source>
</evidence>
<comment type="similarity">
    <text evidence="1">Belongs to the peptidase C14B family.</text>
</comment>
<dbReference type="EMBL" id="CP039345">
    <property type="protein sequence ID" value="QCD76555.1"/>
    <property type="molecule type" value="Genomic_DNA"/>
</dbReference>
<dbReference type="AlphaFoldDB" id="A0A4D6KIL2"/>
<accession>A0A4D6KIL2</accession>
<reference evidence="4 5" key="1">
    <citation type="submission" date="2019-04" db="EMBL/GenBank/DDBJ databases">
        <title>An improved genome assembly and genetic linkage map for asparagus bean, Vigna unguiculata ssp. sesquipedialis.</title>
        <authorList>
            <person name="Xia Q."/>
            <person name="Zhang R."/>
            <person name="Dong Y."/>
        </authorList>
    </citation>
    <scope>NUCLEOTIDE SEQUENCE [LARGE SCALE GENOMIC DNA]</scope>
    <source>
        <tissue evidence="4">Leaf</tissue>
    </source>
</reference>
<evidence type="ECO:0000256" key="2">
    <source>
        <dbReference type="SAM" id="MobiDB-lite"/>
    </source>
</evidence>
<feature type="domain" description="Peptidase C14 caspase" evidence="3">
    <location>
        <begin position="123"/>
        <end position="319"/>
    </location>
</feature>
<feature type="domain" description="Peptidase C14 caspase" evidence="3">
    <location>
        <begin position="425"/>
        <end position="691"/>
    </location>
</feature>
<dbReference type="PANTHER" id="PTHR48104">
    <property type="entry name" value="METACASPASE-4"/>
    <property type="match status" value="1"/>
</dbReference>
<dbReference type="PANTHER" id="PTHR48104:SF11">
    <property type="entry name" value="ICE-LIKE PROTEASE (CASPASE) P20 DOMAIN PROTEIN"/>
    <property type="match status" value="1"/>
</dbReference>
<feature type="compositionally biased region" description="Polar residues" evidence="2">
    <location>
        <begin position="92"/>
        <end position="102"/>
    </location>
</feature>
<dbReference type="Proteomes" id="UP000501690">
    <property type="component" value="Linkage Group LG1"/>
</dbReference>
<dbReference type="InterPro" id="IPR050452">
    <property type="entry name" value="Metacaspase"/>
</dbReference>
<keyword evidence="5" id="KW-1185">Reference proteome</keyword>
<evidence type="ECO:0000313" key="4">
    <source>
        <dbReference type="EMBL" id="QCD76555.1"/>
    </source>
</evidence>
<proteinExistence type="inferred from homology"/>
<gene>
    <name evidence="4" type="ORF">DEO72_LG1g174</name>
</gene>
<dbReference type="GO" id="GO:0004197">
    <property type="term" value="F:cysteine-type endopeptidase activity"/>
    <property type="evidence" value="ECO:0007669"/>
    <property type="project" value="InterPro"/>
</dbReference>
<dbReference type="Gene3D" id="3.40.50.12660">
    <property type="match status" value="2"/>
</dbReference>
<feature type="compositionally biased region" description="Low complexity" evidence="2">
    <location>
        <begin position="69"/>
        <end position="78"/>
    </location>
</feature>
<dbReference type="GO" id="GO:0005737">
    <property type="term" value="C:cytoplasm"/>
    <property type="evidence" value="ECO:0007669"/>
    <property type="project" value="TreeGrafter"/>
</dbReference>
<name>A0A4D6KIL2_VIGUN</name>
<feature type="region of interest" description="Disordered" evidence="2">
    <location>
        <begin position="69"/>
        <end position="107"/>
    </location>
</feature>
<protein>
    <recommendedName>
        <fullName evidence="3">Peptidase C14 caspase domain-containing protein</fullName>
    </recommendedName>
</protein>